<dbReference type="Gene3D" id="3.40.50.300">
    <property type="entry name" value="P-loop containing nucleotide triphosphate hydrolases"/>
    <property type="match status" value="1"/>
</dbReference>
<dbReference type="PROSITE" id="PS00675">
    <property type="entry name" value="SIGMA54_INTERACT_1"/>
    <property type="match status" value="1"/>
</dbReference>
<dbReference type="Gene3D" id="3.30.450.20">
    <property type="entry name" value="PAS domain"/>
    <property type="match status" value="1"/>
</dbReference>
<dbReference type="Pfam" id="PF00158">
    <property type="entry name" value="Sigma54_activat"/>
    <property type="match status" value="1"/>
</dbReference>
<evidence type="ECO:0000256" key="4">
    <source>
        <dbReference type="ARBA" id="ARBA00023163"/>
    </source>
</evidence>
<dbReference type="Pfam" id="PF25601">
    <property type="entry name" value="AAA_lid_14"/>
    <property type="match status" value="1"/>
</dbReference>
<keyword evidence="1" id="KW-0547">Nucleotide-binding</keyword>
<dbReference type="Gene3D" id="3.30.450.40">
    <property type="match status" value="1"/>
</dbReference>
<dbReference type="PROSITE" id="PS50112">
    <property type="entry name" value="PAS"/>
    <property type="match status" value="1"/>
</dbReference>
<dbReference type="GO" id="GO:0005524">
    <property type="term" value="F:ATP binding"/>
    <property type="evidence" value="ECO:0007669"/>
    <property type="project" value="UniProtKB-KW"/>
</dbReference>
<reference evidence="8" key="1">
    <citation type="submission" date="2016-11" db="EMBL/GenBank/DDBJ databases">
        <authorList>
            <person name="Varghese N."/>
            <person name="Submissions S."/>
        </authorList>
    </citation>
    <scope>NUCLEOTIDE SEQUENCE [LARGE SCALE GENOMIC DNA]</scope>
    <source>
        <strain evidence="8">DSM 18095</strain>
    </source>
</reference>
<keyword evidence="2" id="KW-0067">ATP-binding</keyword>
<dbReference type="Pfam" id="PF02954">
    <property type="entry name" value="HTH_8"/>
    <property type="match status" value="1"/>
</dbReference>
<keyword evidence="8" id="KW-1185">Reference proteome</keyword>
<gene>
    <name evidence="7" type="ORF">SAMN02745784_00693</name>
</gene>
<dbReference type="PROSITE" id="PS00676">
    <property type="entry name" value="SIGMA54_INTERACT_2"/>
    <property type="match status" value="1"/>
</dbReference>
<sequence length="600" mass="68569">MKFGVRILSKELNVFVQQCAEAIGNSLDVEVTIIDDNYIRVAGTGKYKKEVGKKIPEYFVSASVIKTGKSYMIDSARDNEICNKCQEHHNCDEKGHINIPIKDGKKIYGAISILCVNEKHFNVLLKKQKSLQKFLKNIGDLLISKFKENEYVKQLELNNSQFNVIFSSMSDGVLMTDERGFIINCSDAINKLLKLSKNKLLGKNVKELFPNIEMEQIKNNEDNTQFMEIKLKNSKKIFLSLTSPIIIDNVFKGLVIVLMEDTKINTLIYNKMNVHQIFTFHDMIGESEEFTDIIEMGKKAAVFDSNVLILGESGTGKELFARSIHNHNKPANSPFIAINCAAIPESLLESELFGYEEGAFTGAKQTGKPGKFELANGGTIFLDEIGDMPLHLQAKILRVLQDRTIERVGGINPIPINVRVIAATNKNLVKMVETKEFREDLYYRLNVFHIEIPPLRERPKDIPLLINYFLQMYCDKFGVRKKKIEPDAMVLLMNYEWKGNIRELQNTIEYLCCICEDEKIYIDDVKTKIHFNDNNDDIVIPLEINEEIEVIPINELERKEIKKALDKYGYTTAGKLQAAKALNIGKSTLYRKIKEYNMDF</sequence>
<dbReference type="AlphaFoldDB" id="A0A1M4TIC0"/>
<dbReference type="InterPro" id="IPR003593">
    <property type="entry name" value="AAA+_ATPase"/>
</dbReference>
<feature type="domain" description="Sigma-54 factor interaction" evidence="5">
    <location>
        <begin position="283"/>
        <end position="513"/>
    </location>
</feature>
<dbReference type="InterPro" id="IPR002197">
    <property type="entry name" value="HTH_Fis"/>
</dbReference>
<evidence type="ECO:0000256" key="3">
    <source>
        <dbReference type="ARBA" id="ARBA00023015"/>
    </source>
</evidence>
<dbReference type="InterPro" id="IPR000014">
    <property type="entry name" value="PAS"/>
</dbReference>
<evidence type="ECO:0000313" key="8">
    <source>
        <dbReference type="Proteomes" id="UP000184114"/>
    </source>
</evidence>
<dbReference type="PROSITE" id="PS50045">
    <property type="entry name" value="SIGMA54_INTERACT_4"/>
    <property type="match status" value="1"/>
</dbReference>
<keyword evidence="4" id="KW-0804">Transcription</keyword>
<dbReference type="Pfam" id="PF00989">
    <property type="entry name" value="PAS"/>
    <property type="match status" value="1"/>
</dbReference>
<dbReference type="InterPro" id="IPR009057">
    <property type="entry name" value="Homeodomain-like_sf"/>
</dbReference>
<evidence type="ECO:0000259" key="6">
    <source>
        <dbReference type="PROSITE" id="PS50112"/>
    </source>
</evidence>
<dbReference type="PANTHER" id="PTHR32071">
    <property type="entry name" value="TRANSCRIPTIONAL REGULATORY PROTEIN"/>
    <property type="match status" value="1"/>
</dbReference>
<dbReference type="Gene3D" id="1.10.10.60">
    <property type="entry name" value="Homeodomain-like"/>
    <property type="match status" value="1"/>
</dbReference>
<dbReference type="Proteomes" id="UP000184114">
    <property type="component" value="Unassembled WGS sequence"/>
</dbReference>
<dbReference type="NCBIfam" id="TIGR00229">
    <property type="entry name" value="sensory_box"/>
    <property type="match status" value="1"/>
</dbReference>
<dbReference type="CDD" id="cd00009">
    <property type="entry name" value="AAA"/>
    <property type="match status" value="1"/>
</dbReference>
<feature type="domain" description="PAS" evidence="6">
    <location>
        <begin position="158"/>
        <end position="234"/>
    </location>
</feature>
<evidence type="ECO:0000313" key="7">
    <source>
        <dbReference type="EMBL" id="SHE44252.1"/>
    </source>
</evidence>
<dbReference type="Gene3D" id="1.10.8.60">
    <property type="match status" value="1"/>
</dbReference>
<dbReference type="SMART" id="SM00382">
    <property type="entry name" value="AAA"/>
    <property type="match status" value="1"/>
</dbReference>
<dbReference type="GO" id="GO:0043565">
    <property type="term" value="F:sequence-specific DNA binding"/>
    <property type="evidence" value="ECO:0007669"/>
    <property type="project" value="InterPro"/>
</dbReference>
<keyword evidence="3" id="KW-0805">Transcription regulation</keyword>
<dbReference type="STRING" id="1123404.SAMN02745784_00693"/>
<accession>A0A1M4TIC0</accession>
<dbReference type="EMBL" id="FQTY01000002">
    <property type="protein sequence ID" value="SHE44252.1"/>
    <property type="molecule type" value="Genomic_DNA"/>
</dbReference>
<dbReference type="InterPro" id="IPR029016">
    <property type="entry name" value="GAF-like_dom_sf"/>
</dbReference>
<dbReference type="InterPro" id="IPR013767">
    <property type="entry name" value="PAS_fold"/>
</dbReference>
<dbReference type="InterPro" id="IPR058031">
    <property type="entry name" value="AAA_lid_NorR"/>
</dbReference>
<protein>
    <submittedName>
        <fullName evidence="7">PAS domain S-box-containing protein</fullName>
    </submittedName>
</protein>
<dbReference type="SUPFAM" id="SSF55785">
    <property type="entry name" value="PYP-like sensor domain (PAS domain)"/>
    <property type="match status" value="1"/>
</dbReference>
<dbReference type="InterPro" id="IPR027417">
    <property type="entry name" value="P-loop_NTPase"/>
</dbReference>
<name>A0A1M4TIC0_9FIRM</name>
<dbReference type="InterPro" id="IPR025662">
    <property type="entry name" value="Sigma_54_int_dom_ATP-bd_1"/>
</dbReference>
<dbReference type="InterPro" id="IPR025943">
    <property type="entry name" value="Sigma_54_int_dom_ATP-bd_2"/>
</dbReference>
<evidence type="ECO:0000256" key="2">
    <source>
        <dbReference type="ARBA" id="ARBA00022840"/>
    </source>
</evidence>
<dbReference type="GO" id="GO:0006355">
    <property type="term" value="P:regulation of DNA-templated transcription"/>
    <property type="evidence" value="ECO:0007669"/>
    <property type="project" value="InterPro"/>
</dbReference>
<evidence type="ECO:0000256" key="1">
    <source>
        <dbReference type="ARBA" id="ARBA00022741"/>
    </source>
</evidence>
<dbReference type="SUPFAM" id="SSF52540">
    <property type="entry name" value="P-loop containing nucleoside triphosphate hydrolases"/>
    <property type="match status" value="1"/>
</dbReference>
<dbReference type="PANTHER" id="PTHR32071:SF57">
    <property type="entry name" value="C4-DICARBOXYLATE TRANSPORT TRANSCRIPTIONAL REGULATORY PROTEIN DCTD"/>
    <property type="match status" value="1"/>
</dbReference>
<dbReference type="Pfam" id="PF15714">
    <property type="entry name" value="SpoVT_C"/>
    <property type="match status" value="1"/>
</dbReference>
<evidence type="ECO:0000259" key="5">
    <source>
        <dbReference type="PROSITE" id="PS50045"/>
    </source>
</evidence>
<organism evidence="7 8">
    <name type="scientific">Tissierella praeacuta DSM 18095</name>
    <dbReference type="NCBI Taxonomy" id="1123404"/>
    <lineage>
        <taxon>Bacteria</taxon>
        <taxon>Bacillati</taxon>
        <taxon>Bacillota</taxon>
        <taxon>Tissierellia</taxon>
        <taxon>Tissierellales</taxon>
        <taxon>Tissierellaceae</taxon>
        <taxon>Tissierella</taxon>
    </lineage>
</organism>
<dbReference type="SUPFAM" id="SSF46689">
    <property type="entry name" value="Homeodomain-like"/>
    <property type="match status" value="1"/>
</dbReference>
<proteinExistence type="predicted"/>
<dbReference type="InterPro" id="IPR002078">
    <property type="entry name" value="Sigma_54_int"/>
</dbReference>
<dbReference type="InterPro" id="IPR035965">
    <property type="entry name" value="PAS-like_dom_sf"/>
</dbReference>
<dbReference type="SMART" id="SM00091">
    <property type="entry name" value="PAS"/>
    <property type="match status" value="1"/>
</dbReference>
<dbReference type="FunFam" id="3.40.50.300:FF:000006">
    <property type="entry name" value="DNA-binding transcriptional regulator NtrC"/>
    <property type="match status" value="1"/>
</dbReference>